<dbReference type="InterPro" id="IPR029060">
    <property type="entry name" value="PIN-like_dom_sf"/>
</dbReference>
<dbReference type="EC" id="3.1.-.-" evidence="5"/>
<dbReference type="GO" id="GO:0004540">
    <property type="term" value="F:RNA nuclease activity"/>
    <property type="evidence" value="ECO:0007669"/>
    <property type="project" value="InterPro"/>
</dbReference>
<comment type="function">
    <text evidence="5">Toxic component of a toxin-antitoxin (TA) system. An RNase.</text>
</comment>
<dbReference type="Proteomes" id="UP000533724">
    <property type="component" value="Unassembled WGS sequence"/>
</dbReference>
<dbReference type="GO" id="GO:0016787">
    <property type="term" value="F:hydrolase activity"/>
    <property type="evidence" value="ECO:0007669"/>
    <property type="project" value="UniProtKB-KW"/>
</dbReference>
<keyword evidence="5" id="KW-0800">Toxin</keyword>
<evidence type="ECO:0000256" key="3">
    <source>
        <dbReference type="ARBA" id="ARBA00022723"/>
    </source>
</evidence>
<keyword evidence="3 5" id="KW-0479">Metal-binding</keyword>
<reference evidence="7 8" key="1">
    <citation type="submission" date="2020-08" db="EMBL/GenBank/DDBJ databases">
        <title>Genomic Encyclopedia of Type Strains, Phase IV (KMG-V): Genome sequencing to study the core and pangenomes of soil and plant-associated prokaryotes.</title>
        <authorList>
            <person name="Whitman W."/>
        </authorList>
    </citation>
    <scope>NUCLEOTIDE SEQUENCE [LARGE SCALE GENOMIC DNA]</scope>
    <source>
        <strain evidence="7 8">SEMIA 414</strain>
    </source>
</reference>
<gene>
    <name evidence="5" type="primary">vapC</name>
    <name evidence="7" type="ORF">GGE15_005284</name>
</gene>
<feature type="domain" description="PIN" evidence="6">
    <location>
        <begin position="3"/>
        <end position="129"/>
    </location>
</feature>
<dbReference type="Pfam" id="PF01850">
    <property type="entry name" value="PIN"/>
    <property type="match status" value="1"/>
</dbReference>
<evidence type="ECO:0000313" key="8">
    <source>
        <dbReference type="Proteomes" id="UP000533724"/>
    </source>
</evidence>
<comment type="similarity">
    <text evidence="5">Belongs to the PINc/VapC protein family.</text>
</comment>
<dbReference type="GO" id="GO:0000287">
    <property type="term" value="F:magnesium ion binding"/>
    <property type="evidence" value="ECO:0007669"/>
    <property type="project" value="UniProtKB-UniRule"/>
</dbReference>
<keyword evidence="4 5" id="KW-0378">Hydrolase</keyword>
<evidence type="ECO:0000313" key="7">
    <source>
        <dbReference type="EMBL" id="MBB4441993.1"/>
    </source>
</evidence>
<keyword evidence="1 5" id="KW-1277">Toxin-antitoxin system</keyword>
<dbReference type="SUPFAM" id="SSF88723">
    <property type="entry name" value="PIN domain-like"/>
    <property type="match status" value="1"/>
</dbReference>
<dbReference type="EMBL" id="JACIHI010000014">
    <property type="protein sequence ID" value="MBB4441993.1"/>
    <property type="molecule type" value="Genomic_DNA"/>
</dbReference>
<dbReference type="RefSeq" id="WP_184501047.1">
    <property type="nucleotide sequence ID" value="NZ_JACIHI010000014.1"/>
</dbReference>
<organism evidence="7 8">
    <name type="scientific">Rhizobium esperanzae</name>
    <dbReference type="NCBI Taxonomy" id="1967781"/>
    <lineage>
        <taxon>Bacteria</taxon>
        <taxon>Pseudomonadati</taxon>
        <taxon>Pseudomonadota</taxon>
        <taxon>Alphaproteobacteria</taxon>
        <taxon>Hyphomicrobiales</taxon>
        <taxon>Rhizobiaceae</taxon>
        <taxon>Rhizobium/Agrobacterium group</taxon>
        <taxon>Rhizobium</taxon>
    </lineage>
</organism>
<dbReference type="Gene3D" id="3.40.50.1010">
    <property type="entry name" value="5'-nuclease"/>
    <property type="match status" value="1"/>
</dbReference>
<sequence length="140" mass="15158">MLYIDTSVLVAACTIETRTDDVQQWLATLGSEEIAVSGWTITEFSSAVALKTRNGQIDPADRGEALAMFRELCSTTFEFLPISRAHFIEAARMTDRFDIGLRTGDALHLAVALGSDATLVTLDKGLAKACTIVGAKHRLL</sequence>
<feature type="binding site" evidence="5">
    <location>
        <position position="5"/>
    </location>
    <ligand>
        <name>Mg(2+)</name>
        <dbReference type="ChEBI" id="CHEBI:18420"/>
    </ligand>
</feature>
<dbReference type="InterPro" id="IPR022907">
    <property type="entry name" value="VapC_family"/>
</dbReference>
<keyword evidence="2 5" id="KW-0540">Nuclease</keyword>
<dbReference type="InterPro" id="IPR002716">
    <property type="entry name" value="PIN_dom"/>
</dbReference>
<name>A0A7W6UPK6_9HYPH</name>
<feature type="binding site" evidence="5">
    <location>
        <position position="105"/>
    </location>
    <ligand>
        <name>Mg(2+)</name>
        <dbReference type="ChEBI" id="CHEBI:18420"/>
    </ligand>
</feature>
<comment type="caution">
    <text evidence="7">The sequence shown here is derived from an EMBL/GenBank/DDBJ whole genome shotgun (WGS) entry which is preliminary data.</text>
</comment>
<keyword evidence="5" id="KW-0460">Magnesium</keyword>
<proteinExistence type="inferred from homology"/>
<dbReference type="CDD" id="cd09874">
    <property type="entry name" value="PIN_MT3492-like"/>
    <property type="match status" value="1"/>
</dbReference>
<dbReference type="GO" id="GO:0090729">
    <property type="term" value="F:toxin activity"/>
    <property type="evidence" value="ECO:0007669"/>
    <property type="project" value="UniProtKB-KW"/>
</dbReference>
<evidence type="ECO:0000256" key="4">
    <source>
        <dbReference type="ARBA" id="ARBA00022801"/>
    </source>
</evidence>
<evidence type="ECO:0000256" key="1">
    <source>
        <dbReference type="ARBA" id="ARBA00022649"/>
    </source>
</evidence>
<evidence type="ECO:0000259" key="6">
    <source>
        <dbReference type="Pfam" id="PF01850"/>
    </source>
</evidence>
<evidence type="ECO:0000256" key="2">
    <source>
        <dbReference type="ARBA" id="ARBA00022722"/>
    </source>
</evidence>
<protein>
    <recommendedName>
        <fullName evidence="5">Ribonuclease VapC</fullName>
        <shortName evidence="5">RNase VapC</shortName>
        <ecNumber evidence="5">3.1.-.-</ecNumber>
    </recommendedName>
    <alternativeName>
        <fullName evidence="5">Toxin VapC</fullName>
    </alternativeName>
</protein>
<dbReference type="HAMAP" id="MF_00265">
    <property type="entry name" value="VapC_Nob1"/>
    <property type="match status" value="1"/>
</dbReference>
<comment type="cofactor">
    <cofactor evidence="5">
        <name>Mg(2+)</name>
        <dbReference type="ChEBI" id="CHEBI:18420"/>
    </cofactor>
</comment>
<dbReference type="AlphaFoldDB" id="A0A7W6UPK6"/>
<accession>A0A7W6UPK6</accession>
<evidence type="ECO:0000256" key="5">
    <source>
        <dbReference type="HAMAP-Rule" id="MF_00265"/>
    </source>
</evidence>